<dbReference type="EMBL" id="FRAC01000029">
    <property type="protein sequence ID" value="SHL31630.1"/>
    <property type="molecule type" value="Genomic_DNA"/>
</dbReference>
<evidence type="ECO:0008006" key="3">
    <source>
        <dbReference type="Google" id="ProtNLM"/>
    </source>
</evidence>
<reference evidence="1 2" key="1">
    <citation type="submission" date="2016-11" db="EMBL/GenBank/DDBJ databases">
        <authorList>
            <person name="Jaros S."/>
            <person name="Januszkiewicz K."/>
            <person name="Wedrychowicz H."/>
        </authorList>
    </citation>
    <scope>NUCLEOTIDE SEQUENCE [LARGE SCALE GENOMIC DNA]</scope>
    <source>
        <strain evidence="1 2">DSM 15929</strain>
    </source>
</reference>
<dbReference type="RefSeq" id="WP_073279396.1">
    <property type="nucleotide sequence ID" value="NZ_FRAC01000029.1"/>
</dbReference>
<gene>
    <name evidence="1" type="ORF">SAMN02745136_04630</name>
</gene>
<organism evidence="1 2">
    <name type="scientific">Anaerocolumna jejuensis DSM 15929</name>
    <dbReference type="NCBI Taxonomy" id="1121322"/>
    <lineage>
        <taxon>Bacteria</taxon>
        <taxon>Bacillati</taxon>
        <taxon>Bacillota</taxon>
        <taxon>Clostridia</taxon>
        <taxon>Lachnospirales</taxon>
        <taxon>Lachnospiraceae</taxon>
        <taxon>Anaerocolumna</taxon>
    </lineage>
</organism>
<dbReference type="Pfam" id="PF18982">
    <property type="entry name" value="JetA"/>
    <property type="match status" value="1"/>
</dbReference>
<protein>
    <recommendedName>
        <fullName evidence="3">TIGR02677 family protein</fullName>
    </recommendedName>
</protein>
<sequence>MKLFERIPDKFFSILTSSKKELYVEALFVLRQAFKTELVIRRIDLVAMMIEALEMSIIQSDFSEEVVELDVGEKAETTVSGKAYLIIRKLKETGWLEVEYEVNSFEENITVPDYSISVINLLYDMTTEQTKEYNSYVFATYAALRNTEENPDYLYQALQSAYQNTVRLVDELKLLYNNIKRYYQRITAELGVNELLAEHFDRYKEQIIDTIYYPLKTIDSVPRFKHSILLRLNEWVLQEEVVLALISQGKQRRIYFTDEEAREDILEKINYIANTFENIEGMISDIDKKHVEYTNASIDRIRYMMNADRSVKGKLVEVLKHSKNEEVFDRLQEGLVTYQHGFMDEGSLYDRVKRTIKTEGKPVAIEDIDEDNDLIESFLGGVRKQYSTQKIDAFIERYFAGKDAFSTDDLIMETQDEFILLILGTIRGSQKSAAFYVEFMEGTVEKGGYRLPRLIFHMKGKK</sequence>
<evidence type="ECO:0000313" key="1">
    <source>
        <dbReference type="EMBL" id="SHL31630.1"/>
    </source>
</evidence>
<dbReference type="OrthoDB" id="1933360at2"/>
<dbReference type="InterPro" id="IPR043773">
    <property type="entry name" value="JetA"/>
</dbReference>
<name>A0A1M6ZMH3_9FIRM</name>
<evidence type="ECO:0000313" key="2">
    <source>
        <dbReference type="Proteomes" id="UP000184386"/>
    </source>
</evidence>
<accession>A0A1M6ZMH3</accession>
<proteinExistence type="predicted"/>
<dbReference type="Proteomes" id="UP000184386">
    <property type="component" value="Unassembled WGS sequence"/>
</dbReference>
<dbReference type="AlphaFoldDB" id="A0A1M6ZMH3"/>
<keyword evidence="2" id="KW-1185">Reference proteome</keyword>
<dbReference type="STRING" id="1121322.SAMN02745136_04630"/>